<evidence type="ECO:0000256" key="3">
    <source>
        <dbReference type="ARBA" id="ARBA00022801"/>
    </source>
</evidence>
<keyword evidence="7" id="KW-0732">Signal</keyword>
<protein>
    <recommendedName>
        <fullName evidence="8">Peptidase S8/S53 domain-containing protein</fullName>
    </recommendedName>
</protein>
<evidence type="ECO:0000313" key="9">
    <source>
        <dbReference type="EMBL" id="QDS77236.1"/>
    </source>
</evidence>
<dbReference type="PROSITE" id="PS00137">
    <property type="entry name" value="SUBTILASE_HIS"/>
    <property type="match status" value="1"/>
</dbReference>
<dbReference type="Pfam" id="PF00082">
    <property type="entry name" value="Peptidase_S8"/>
    <property type="match status" value="1"/>
</dbReference>
<dbReference type="InterPro" id="IPR050131">
    <property type="entry name" value="Peptidase_S8_subtilisin-like"/>
</dbReference>
<dbReference type="Proteomes" id="UP000316270">
    <property type="component" value="Chromosome 17"/>
</dbReference>
<dbReference type="GO" id="GO:0006508">
    <property type="term" value="P:proteolysis"/>
    <property type="evidence" value="ECO:0007669"/>
    <property type="project" value="UniProtKB-KW"/>
</dbReference>
<dbReference type="AlphaFoldDB" id="A0A517LNT1"/>
<feature type="signal peptide" evidence="7">
    <location>
        <begin position="1"/>
        <end position="21"/>
    </location>
</feature>
<evidence type="ECO:0000256" key="1">
    <source>
        <dbReference type="ARBA" id="ARBA00011073"/>
    </source>
</evidence>
<feature type="active site" description="Charge relay system" evidence="5">
    <location>
        <position position="345"/>
    </location>
</feature>
<evidence type="ECO:0000256" key="7">
    <source>
        <dbReference type="SAM" id="SignalP"/>
    </source>
</evidence>
<proteinExistence type="inferred from homology"/>
<evidence type="ECO:0000256" key="6">
    <source>
        <dbReference type="RuleBase" id="RU003355"/>
    </source>
</evidence>
<dbReference type="InterPro" id="IPR036852">
    <property type="entry name" value="Peptidase_S8/S53_dom_sf"/>
</dbReference>
<evidence type="ECO:0000256" key="2">
    <source>
        <dbReference type="ARBA" id="ARBA00022670"/>
    </source>
</evidence>
<dbReference type="Gene3D" id="3.30.70.80">
    <property type="entry name" value="Peptidase S8 propeptide/proteinase inhibitor I9"/>
    <property type="match status" value="1"/>
</dbReference>
<feature type="active site" description="Charge relay system" evidence="5">
    <location>
        <position position="154"/>
    </location>
</feature>
<dbReference type="PROSITE" id="PS00136">
    <property type="entry name" value="SUBTILASE_ASP"/>
    <property type="match status" value="1"/>
</dbReference>
<dbReference type="EMBL" id="CP042201">
    <property type="protein sequence ID" value="QDS77236.1"/>
    <property type="molecule type" value="Genomic_DNA"/>
</dbReference>
<feature type="chain" id="PRO_5021851665" description="Peptidase S8/S53 domain-containing protein" evidence="7">
    <location>
        <begin position="22"/>
        <end position="405"/>
    </location>
</feature>
<evidence type="ECO:0000256" key="5">
    <source>
        <dbReference type="PROSITE-ProRule" id="PRU01240"/>
    </source>
</evidence>
<dbReference type="PROSITE" id="PS51892">
    <property type="entry name" value="SUBTILASE"/>
    <property type="match status" value="1"/>
</dbReference>
<keyword evidence="4 5" id="KW-0720">Serine protease</keyword>
<reference evidence="9 10" key="1">
    <citation type="submission" date="2019-07" db="EMBL/GenBank/DDBJ databases">
        <title>Finished genome of Venturia effusa.</title>
        <authorList>
            <person name="Young C.A."/>
            <person name="Cox M.P."/>
            <person name="Ganley A.R.D."/>
            <person name="David W.J."/>
        </authorList>
    </citation>
    <scope>NUCLEOTIDE SEQUENCE [LARGE SCALE GENOMIC DNA]</scope>
    <source>
        <strain evidence="10">albino</strain>
    </source>
</reference>
<feature type="domain" description="Peptidase S8/S53" evidence="8">
    <location>
        <begin position="145"/>
        <end position="382"/>
    </location>
</feature>
<evidence type="ECO:0000256" key="4">
    <source>
        <dbReference type="ARBA" id="ARBA00022825"/>
    </source>
</evidence>
<dbReference type="SUPFAM" id="SSF52743">
    <property type="entry name" value="Subtilisin-like"/>
    <property type="match status" value="1"/>
</dbReference>
<dbReference type="PANTHER" id="PTHR43806">
    <property type="entry name" value="PEPTIDASE S8"/>
    <property type="match status" value="1"/>
</dbReference>
<keyword evidence="3 5" id="KW-0378">Hydrolase</keyword>
<dbReference type="InterPro" id="IPR000209">
    <property type="entry name" value="Peptidase_S8/S53_dom"/>
</dbReference>
<evidence type="ECO:0000259" key="8">
    <source>
        <dbReference type="Pfam" id="PF00082"/>
    </source>
</evidence>
<feature type="active site" description="Charge relay system" evidence="5">
    <location>
        <position position="186"/>
    </location>
</feature>
<accession>A0A517LNT1</accession>
<dbReference type="STRING" id="50376.A0A517LNT1"/>
<name>A0A517LNT1_9PEZI</name>
<organism evidence="9 10">
    <name type="scientific">Venturia effusa</name>
    <dbReference type="NCBI Taxonomy" id="50376"/>
    <lineage>
        <taxon>Eukaryota</taxon>
        <taxon>Fungi</taxon>
        <taxon>Dikarya</taxon>
        <taxon>Ascomycota</taxon>
        <taxon>Pezizomycotina</taxon>
        <taxon>Dothideomycetes</taxon>
        <taxon>Pleosporomycetidae</taxon>
        <taxon>Venturiales</taxon>
        <taxon>Venturiaceae</taxon>
        <taxon>Venturia</taxon>
    </lineage>
</organism>
<dbReference type="PANTHER" id="PTHR43806:SF58">
    <property type="entry name" value="ALKALINE PROTEASE 1-RELATED"/>
    <property type="match status" value="1"/>
</dbReference>
<dbReference type="InterPro" id="IPR023828">
    <property type="entry name" value="Peptidase_S8_Ser-AS"/>
</dbReference>
<evidence type="ECO:0000313" key="10">
    <source>
        <dbReference type="Proteomes" id="UP000316270"/>
    </source>
</evidence>
<keyword evidence="10" id="KW-1185">Reference proteome</keyword>
<gene>
    <name evidence="9" type="ORF">FKW77_003120</name>
</gene>
<comment type="similarity">
    <text evidence="1 5 6">Belongs to the peptidase S8 family.</text>
</comment>
<dbReference type="Gene3D" id="3.40.50.200">
    <property type="entry name" value="Peptidase S8/S53 domain"/>
    <property type="match status" value="1"/>
</dbReference>
<dbReference type="CDD" id="cd04077">
    <property type="entry name" value="Peptidases_S8_PCSK9_ProteinaseK_like"/>
    <property type="match status" value="1"/>
</dbReference>
<dbReference type="SUPFAM" id="SSF54897">
    <property type="entry name" value="Protease propeptides/inhibitors"/>
    <property type="match status" value="1"/>
</dbReference>
<dbReference type="GO" id="GO:0004252">
    <property type="term" value="F:serine-type endopeptidase activity"/>
    <property type="evidence" value="ECO:0007669"/>
    <property type="project" value="UniProtKB-UniRule"/>
</dbReference>
<keyword evidence="2 5" id="KW-0645">Protease</keyword>
<dbReference type="PRINTS" id="PR00723">
    <property type="entry name" value="SUBTILISIN"/>
</dbReference>
<dbReference type="PROSITE" id="PS00138">
    <property type="entry name" value="SUBTILASE_SER"/>
    <property type="match status" value="1"/>
</dbReference>
<dbReference type="InterPro" id="IPR034193">
    <property type="entry name" value="PCSK9_ProteinaseK-like"/>
</dbReference>
<dbReference type="InterPro" id="IPR022398">
    <property type="entry name" value="Peptidase_S8_His-AS"/>
</dbReference>
<dbReference type="InterPro" id="IPR023827">
    <property type="entry name" value="Peptidase_S8_Asp-AS"/>
</dbReference>
<dbReference type="OrthoDB" id="206201at2759"/>
<sequence>MHKSIILPTVHSFVNIVSVLATTVLAQGAKQTYIIGLQKGTVLSKAIEALLKLVQGVAAPGPAQQWSAGDLIGFTAELAPGQVRILQSNPSVLYIEPDGQVKVQGGLSRFSKRTLQTQSPGTWGLGRVSHRAKSINPYIYDSTAGQNTCVYIIDSGVNTAHVEFGNRATSISNWVSAESIGDLSGHGTAVAGVVGSTTYGVAKLSNLYSMKVCDQNGNCAVSNVVAAIAATINDSPNRPCSKGVVINLSLGGLNAGWSSVNQAVVSATNASILVVSAAGNDGADAAKYLPASAPGSCTVGATDVNDVKPSWSNWGSKLAVFAPGQNVQSTYIGSTTATAYFDGTSMAAPHVAGLGAYLNSLNGKTNPLTMCTNIKNTATMNALTGLTGGGQSGNPNKLAYNGNGA</sequence>
<dbReference type="InterPro" id="IPR037045">
    <property type="entry name" value="S8pro/Inhibitor_I9_sf"/>
</dbReference>
<dbReference type="InterPro" id="IPR015500">
    <property type="entry name" value="Peptidase_S8_subtilisin-rel"/>
</dbReference>